<protein>
    <submittedName>
        <fullName evidence="3">CheY-like chemotaxis protein</fullName>
    </submittedName>
</protein>
<organism evidence="3 4">
    <name type="scientific">Rhabdobacter roseus</name>
    <dbReference type="NCBI Taxonomy" id="1655419"/>
    <lineage>
        <taxon>Bacteria</taxon>
        <taxon>Pseudomonadati</taxon>
        <taxon>Bacteroidota</taxon>
        <taxon>Cytophagia</taxon>
        <taxon>Cytophagales</taxon>
        <taxon>Cytophagaceae</taxon>
        <taxon>Rhabdobacter</taxon>
    </lineage>
</organism>
<dbReference type="Gene3D" id="3.40.50.2300">
    <property type="match status" value="1"/>
</dbReference>
<sequence>MELPIRCFLIDDDLDDQEIFSMALQDAYNAVTCECANDGVQALEKLNLDQAFIPHFIFIDMNMPRMKGVQCLEEIKKIDRLKHIPIYMYSTSADPSAIAQTRQLGAADFIVKPSTIGALTSTLSKLFQN</sequence>
<dbReference type="PROSITE" id="PS50110">
    <property type="entry name" value="RESPONSE_REGULATORY"/>
    <property type="match status" value="1"/>
</dbReference>
<dbReference type="GO" id="GO:0000160">
    <property type="term" value="P:phosphorelay signal transduction system"/>
    <property type="evidence" value="ECO:0007669"/>
    <property type="project" value="InterPro"/>
</dbReference>
<dbReference type="SMART" id="SM00448">
    <property type="entry name" value="REC"/>
    <property type="match status" value="1"/>
</dbReference>
<dbReference type="InterPro" id="IPR052893">
    <property type="entry name" value="TCS_response_regulator"/>
</dbReference>
<evidence type="ECO:0000313" key="3">
    <source>
        <dbReference type="EMBL" id="MBB5284158.1"/>
    </source>
</evidence>
<gene>
    <name evidence="3" type="ORF">HNQ92_002301</name>
</gene>
<feature type="domain" description="Response regulatory" evidence="2">
    <location>
        <begin position="6"/>
        <end position="127"/>
    </location>
</feature>
<dbReference type="EMBL" id="JACHGF010000003">
    <property type="protein sequence ID" value="MBB5284158.1"/>
    <property type="molecule type" value="Genomic_DNA"/>
</dbReference>
<dbReference type="InterPro" id="IPR011006">
    <property type="entry name" value="CheY-like_superfamily"/>
</dbReference>
<dbReference type="PANTHER" id="PTHR44520:SF2">
    <property type="entry name" value="RESPONSE REGULATOR RCP1"/>
    <property type="match status" value="1"/>
</dbReference>
<feature type="modified residue" description="4-aspartylphosphate" evidence="1">
    <location>
        <position position="60"/>
    </location>
</feature>
<proteinExistence type="predicted"/>
<name>A0A840TVK7_9BACT</name>
<evidence type="ECO:0000313" key="4">
    <source>
        <dbReference type="Proteomes" id="UP000557307"/>
    </source>
</evidence>
<reference evidence="3 4" key="1">
    <citation type="submission" date="2020-08" db="EMBL/GenBank/DDBJ databases">
        <title>Genomic Encyclopedia of Type Strains, Phase IV (KMG-IV): sequencing the most valuable type-strain genomes for metagenomic binning, comparative biology and taxonomic classification.</title>
        <authorList>
            <person name="Goeker M."/>
        </authorList>
    </citation>
    <scope>NUCLEOTIDE SEQUENCE [LARGE SCALE GENOMIC DNA]</scope>
    <source>
        <strain evidence="3 4">DSM 105074</strain>
    </source>
</reference>
<dbReference type="RefSeq" id="WP_184174117.1">
    <property type="nucleotide sequence ID" value="NZ_JACHGF010000003.1"/>
</dbReference>
<evidence type="ECO:0000256" key="1">
    <source>
        <dbReference type="PROSITE-ProRule" id="PRU00169"/>
    </source>
</evidence>
<dbReference type="Proteomes" id="UP000557307">
    <property type="component" value="Unassembled WGS sequence"/>
</dbReference>
<comment type="caution">
    <text evidence="3">The sequence shown here is derived from an EMBL/GenBank/DDBJ whole genome shotgun (WGS) entry which is preliminary data.</text>
</comment>
<dbReference type="SUPFAM" id="SSF52172">
    <property type="entry name" value="CheY-like"/>
    <property type="match status" value="1"/>
</dbReference>
<evidence type="ECO:0000259" key="2">
    <source>
        <dbReference type="PROSITE" id="PS50110"/>
    </source>
</evidence>
<dbReference type="AlphaFoldDB" id="A0A840TVK7"/>
<dbReference type="InterPro" id="IPR001789">
    <property type="entry name" value="Sig_transdc_resp-reg_receiver"/>
</dbReference>
<keyword evidence="4" id="KW-1185">Reference proteome</keyword>
<dbReference type="Pfam" id="PF00072">
    <property type="entry name" value="Response_reg"/>
    <property type="match status" value="1"/>
</dbReference>
<accession>A0A840TVK7</accession>
<dbReference type="PANTHER" id="PTHR44520">
    <property type="entry name" value="RESPONSE REGULATOR RCP1-RELATED"/>
    <property type="match status" value="1"/>
</dbReference>
<keyword evidence="1" id="KW-0597">Phosphoprotein</keyword>